<dbReference type="PANTHER" id="PTHR36091">
    <property type="entry name" value="ALTERED INHERITANCE OF MITOCHONDRIA PROTEIN 9, MITOCHONDRIAL"/>
    <property type="match status" value="1"/>
</dbReference>
<evidence type="ECO:0000313" key="1">
    <source>
        <dbReference type="EMBL" id="KIY52783.1"/>
    </source>
</evidence>
<feature type="non-terminal residue" evidence="1">
    <location>
        <position position="1"/>
    </location>
</feature>
<dbReference type="InterPro" id="IPR051035">
    <property type="entry name" value="Mito_inheritance_9"/>
</dbReference>
<protein>
    <submittedName>
        <fullName evidence="1">Uncharacterized protein</fullName>
    </submittedName>
</protein>
<reference evidence="1 2" key="1">
    <citation type="journal article" date="2015" name="Fungal Genet. Biol.">
        <title>Evolution of novel wood decay mechanisms in Agaricales revealed by the genome sequences of Fistulina hepatica and Cylindrobasidium torrendii.</title>
        <authorList>
            <person name="Floudas D."/>
            <person name="Held B.W."/>
            <person name="Riley R."/>
            <person name="Nagy L.G."/>
            <person name="Koehler G."/>
            <person name="Ransdell A.S."/>
            <person name="Younus H."/>
            <person name="Chow J."/>
            <person name="Chiniquy J."/>
            <person name="Lipzen A."/>
            <person name="Tritt A."/>
            <person name="Sun H."/>
            <person name="Haridas S."/>
            <person name="LaButti K."/>
            <person name="Ohm R.A."/>
            <person name="Kues U."/>
            <person name="Blanchette R.A."/>
            <person name="Grigoriev I.V."/>
            <person name="Minto R.E."/>
            <person name="Hibbett D.S."/>
        </authorList>
    </citation>
    <scope>NUCLEOTIDE SEQUENCE [LARGE SCALE GENOMIC DNA]</scope>
    <source>
        <strain evidence="1 2">ATCC 64428</strain>
    </source>
</reference>
<dbReference type="Proteomes" id="UP000054144">
    <property type="component" value="Unassembled WGS sequence"/>
</dbReference>
<dbReference type="AlphaFoldDB" id="A0A0D7APS1"/>
<proteinExistence type="predicted"/>
<evidence type="ECO:0000313" key="2">
    <source>
        <dbReference type="Proteomes" id="UP000054144"/>
    </source>
</evidence>
<keyword evidence="2" id="KW-1185">Reference proteome</keyword>
<organism evidence="1 2">
    <name type="scientific">Fistulina hepatica ATCC 64428</name>
    <dbReference type="NCBI Taxonomy" id="1128425"/>
    <lineage>
        <taxon>Eukaryota</taxon>
        <taxon>Fungi</taxon>
        <taxon>Dikarya</taxon>
        <taxon>Basidiomycota</taxon>
        <taxon>Agaricomycotina</taxon>
        <taxon>Agaricomycetes</taxon>
        <taxon>Agaricomycetidae</taxon>
        <taxon>Agaricales</taxon>
        <taxon>Fistulinaceae</taxon>
        <taxon>Fistulina</taxon>
    </lineage>
</organism>
<feature type="non-terminal residue" evidence="1">
    <location>
        <position position="78"/>
    </location>
</feature>
<name>A0A0D7APS1_9AGAR</name>
<dbReference type="EMBL" id="KN881630">
    <property type="protein sequence ID" value="KIY52783.1"/>
    <property type="molecule type" value="Genomic_DNA"/>
</dbReference>
<gene>
    <name evidence="1" type="ORF">FISHEDRAFT_14711</name>
</gene>
<sequence>RYIKFDVSALHRTAAKAIGAHTVTSMTKIAENLNRVFLLSFDNGTEAIAHFSTPLAGPAHYLTASEVATMDFLRRVGV</sequence>
<accession>A0A0D7APS1</accession>
<dbReference type="PANTHER" id="PTHR36091:SF1">
    <property type="entry name" value="ALTERED INHERITANCE OF MITOCHONDRIA PROTEIN 9, MITOCHONDRIAL"/>
    <property type="match status" value="1"/>
</dbReference>
<dbReference type="GO" id="GO:0005739">
    <property type="term" value="C:mitochondrion"/>
    <property type="evidence" value="ECO:0007669"/>
    <property type="project" value="TreeGrafter"/>
</dbReference>
<dbReference type="OrthoDB" id="2831558at2759"/>